<reference evidence="1" key="1">
    <citation type="submission" date="2019-10" db="EMBL/GenBank/DDBJ databases">
        <authorList>
            <consortium name="DOE Joint Genome Institute"/>
            <person name="Kuo A."/>
            <person name="Miyauchi S."/>
            <person name="Kiss E."/>
            <person name="Drula E."/>
            <person name="Kohler A."/>
            <person name="Sanchez-Garcia M."/>
            <person name="Andreopoulos B."/>
            <person name="Barry K.W."/>
            <person name="Bonito G."/>
            <person name="Buee M."/>
            <person name="Carver A."/>
            <person name="Chen C."/>
            <person name="Cichocki N."/>
            <person name="Clum A."/>
            <person name="Culley D."/>
            <person name="Crous P.W."/>
            <person name="Fauchery L."/>
            <person name="Girlanda M."/>
            <person name="Hayes R."/>
            <person name="Keri Z."/>
            <person name="LaButti K."/>
            <person name="Lipzen A."/>
            <person name="Lombard V."/>
            <person name="Magnuson J."/>
            <person name="Maillard F."/>
            <person name="Morin E."/>
            <person name="Murat C."/>
            <person name="Nolan M."/>
            <person name="Ohm R."/>
            <person name="Pangilinan J."/>
            <person name="Pereira M."/>
            <person name="Perotto S."/>
            <person name="Peter M."/>
            <person name="Riley R."/>
            <person name="Sitrit Y."/>
            <person name="Stielow B."/>
            <person name="Szollosi G."/>
            <person name="Zifcakova L."/>
            <person name="Stursova M."/>
            <person name="Spatafora J.W."/>
            <person name="Tedersoo L."/>
            <person name="Vaario L.-M."/>
            <person name="Yamada A."/>
            <person name="Yan M."/>
            <person name="Wang P."/>
            <person name="Xu J."/>
            <person name="Bruns T."/>
            <person name="Baldrian P."/>
            <person name="Vilgalys R."/>
            <person name="Henrissat B."/>
            <person name="Grigoriev I.V."/>
            <person name="Hibbett D."/>
            <person name="Nagy L.G."/>
            <person name="Martin F.M."/>
        </authorList>
    </citation>
    <scope>NUCLEOTIDE SEQUENCE</scope>
    <source>
        <strain evidence="1">Prilba</strain>
    </source>
</reference>
<dbReference type="EMBL" id="WHVB01000009">
    <property type="protein sequence ID" value="KAF8479735.1"/>
    <property type="molecule type" value="Genomic_DNA"/>
</dbReference>
<gene>
    <name evidence="1" type="ORF">DFH94DRAFT_631908</name>
</gene>
<sequence>MNGHPQVKSASQAKERNYAHLSKSLARLSRAMGQTAGLFEQLHLDLNAVRTLAGIHSAQFITVAAELNPDRQAEEQEKGGDGQKP</sequence>
<keyword evidence="2" id="KW-1185">Reference proteome</keyword>
<name>A0A9P5MVL1_9AGAM</name>
<proteinExistence type="predicted"/>
<dbReference type="Proteomes" id="UP000759537">
    <property type="component" value="Unassembled WGS sequence"/>
</dbReference>
<evidence type="ECO:0000313" key="2">
    <source>
        <dbReference type="Proteomes" id="UP000759537"/>
    </source>
</evidence>
<accession>A0A9P5MVL1</accession>
<protein>
    <submittedName>
        <fullName evidence="1">Uncharacterized protein</fullName>
    </submittedName>
</protein>
<evidence type="ECO:0000313" key="1">
    <source>
        <dbReference type="EMBL" id="KAF8479735.1"/>
    </source>
</evidence>
<reference evidence="1" key="2">
    <citation type="journal article" date="2020" name="Nat. Commun.">
        <title>Large-scale genome sequencing of mycorrhizal fungi provides insights into the early evolution of symbiotic traits.</title>
        <authorList>
            <person name="Miyauchi S."/>
            <person name="Kiss E."/>
            <person name="Kuo A."/>
            <person name="Drula E."/>
            <person name="Kohler A."/>
            <person name="Sanchez-Garcia M."/>
            <person name="Morin E."/>
            <person name="Andreopoulos B."/>
            <person name="Barry K.W."/>
            <person name="Bonito G."/>
            <person name="Buee M."/>
            <person name="Carver A."/>
            <person name="Chen C."/>
            <person name="Cichocki N."/>
            <person name="Clum A."/>
            <person name="Culley D."/>
            <person name="Crous P.W."/>
            <person name="Fauchery L."/>
            <person name="Girlanda M."/>
            <person name="Hayes R.D."/>
            <person name="Keri Z."/>
            <person name="LaButti K."/>
            <person name="Lipzen A."/>
            <person name="Lombard V."/>
            <person name="Magnuson J."/>
            <person name="Maillard F."/>
            <person name="Murat C."/>
            <person name="Nolan M."/>
            <person name="Ohm R.A."/>
            <person name="Pangilinan J."/>
            <person name="Pereira M.F."/>
            <person name="Perotto S."/>
            <person name="Peter M."/>
            <person name="Pfister S."/>
            <person name="Riley R."/>
            <person name="Sitrit Y."/>
            <person name="Stielow J.B."/>
            <person name="Szollosi G."/>
            <person name="Zifcakova L."/>
            <person name="Stursova M."/>
            <person name="Spatafora J.W."/>
            <person name="Tedersoo L."/>
            <person name="Vaario L.M."/>
            <person name="Yamada A."/>
            <person name="Yan M."/>
            <person name="Wang P."/>
            <person name="Xu J."/>
            <person name="Bruns T."/>
            <person name="Baldrian P."/>
            <person name="Vilgalys R."/>
            <person name="Dunand C."/>
            <person name="Henrissat B."/>
            <person name="Grigoriev I.V."/>
            <person name="Hibbett D."/>
            <person name="Nagy L.G."/>
            <person name="Martin F.M."/>
        </authorList>
    </citation>
    <scope>NUCLEOTIDE SEQUENCE</scope>
    <source>
        <strain evidence="1">Prilba</strain>
    </source>
</reference>
<dbReference type="OrthoDB" id="3212378at2759"/>
<dbReference type="AlphaFoldDB" id="A0A9P5MVL1"/>
<organism evidence="1 2">
    <name type="scientific">Russula ochroleuca</name>
    <dbReference type="NCBI Taxonomy" id="152965"/>
    <lineage>
        <taxon>Eukaryota</taxon>
        <taxon>Fungi</taxon>
        <taxon>Dikarya</taxon>
        <taxon>Basidiomycota</taxon>
        <taxon>Agaricomycotina</taxon>
        <taxon>Agaricomycetes</taxon>
        <taxon>Russulales</taxon>
        <taxon>Russulaceae</taxon>
        <taxon>Russula</taxon>
    </lineage>
</organism>
<comment type="caution">
    <text evidence="1">The sequence shown here is derived from an EMBL/GenBank/DDBJ whole genome shotgun (WGS) entry which is preliminary data.</text>
</comment>